<feature type="compositionally biased region" description="Polar residues" evidence="1">
    <location>
        <begin position="1"/>
        <end position="16"/>
    </location>
</feature>
<reference evidence="2 3" key="1">
    <citation type="submission" date="2023-12" db="EMBL/GenBank/DDBJ databases">
        <title>Baltic Sea Cyanobacteria.</title>
        <authorList>
            <person name="Delbaje E."/>
            <person name="Fewer D.P."/>
            <person name="Shishido T.K."/>
        </authorList>
    </citation>
    <scope>NUCLEOTIDE SEQUENCE [LARGE SCALE GENOMIC DNA]</scope>
    <source>
        <strain evidence="2 3">UHCC 0139</strain>
    </source>
</reference>
<sequence>MASRQGFSSASATPCHTRQRLRETTAEQMRMSHIDPPLMLQELLGL</sequence>
<dbReference type="Proteomes" id="UP001304461">
    <property type="component" value="Unassembled WGS sequence"/>
</dbReference>
<dbReference type="EMBL" id="JAYGHX010000006">
    <property type="protein sequence ID" value="MEA5391814.1"/>
    <property type="molecule type" value="Genomic_DNA"/>
</dbReference>
<proteinExistence type="predicted"/>
<organism evidence="2 3">
    <name type="scientific">Cyanobium gracile UHCC 0139</name>
    <dbReference type="NCBI Taxonomy" id="3110308"/>
    <lineage>
        <taxon>Bacteria</taxon>
        <taxon>Bacillati</taxon>
        <taxon>Cyanobacteriota</taxon>
        <taxon>Cyanophyceae</taxon>
        <taxon>Synechococcales</taxon>
        <taxon>Prochlorococcaceae</taxon>
        <taxon>Cyanobium</taxon>
    </lineage>
</organism>
<feature type="region of interest" description="Disordered" evidence="1">
    <location>
        <begin position="1"/>
        <end position="33"/>
    </location>
</feature>
<feature type="compositionally biased region" description="Basic and acidic residues" evidence="1">
    <location>
        <begin position="20"/>
        <end position="33"/>
    </location>
</feature>
<name>A0ABU5RVJ4_9CYAN</name>
<protein>
    <submittedName>
        <fullName evidence="2">Uncharacterized protein</fullName>
    </submittedName>
</protein>
<gene>
    <name evidence="2" type="ORF">VB738_11160</name>
</gene>
<evidence type="ECO:0000313" key="2">
    <source>
        <dbReference type="EMBL" id="MEA5391814.1"/>
    </source>
</evidence>
<evidence type="ECO:0000313" key="3">
    <source>
        <dbReference type="Proteomes" id="UP001304461"/>
    </source>
</evidence>
<dbReference type="RefSeq" id="WP_181280148.1">
    <property type="nucleotide sequence ID" value="NZ_JAYGHX010000006.1"/>
</dbReference>
<comment type="caution">
    <text evidence="2">The sequence shown here is derived from an EMBL/GenBank/DDBJ whole genome shotgun (WGS) entry which is preliminary data.</text>
</comment>
<evidence type="ECO:0000256" key="1">
    <source>
        <dbReference type="SAM" id="MobiDB-lite"/>
    </source>
</evidence>
<keyword evidence="3" id="KW-1185">Reference proteome</keyword>
<accession>A0ABU5RVJ4</accession>